<dbReference type="GO" id="GO:0016020">
    <property type="term" value="C:membrane"/>
    <property type="evidence" value="ECO:0007669"/>
    <property type="project" value="UniProtKB-SubCell"/>
</dbReference>
<keyword evidence="13" id="KW-0472">Membrane</keyword>
<keyword evidence="8" id="KW-0812">Transmembrane</keyword>
<evidence type="ECO:0000256" key="5">
    <source>
        <dbReference type="ARBA" id="ARBA00009759"/>
    </source>
</evidence>
<evidence type="ECO:0000256" key="14">
    <source>
        <dbReference type="ARBA" id="ARBA00042119"/>
    </source>
</evidence>
<evidence type="ECO:0000256" key="11">
    <source>
        <dbReference type="ARBA" id="ARBA00022842"/>
    </source>
</evidence>
<evidence type="ECO:0000256" key="10">
    <source>
        <dbReference type="ARBA" id="ARBA00022801"/>
    </source>
</evidence>
<evidence type="ECO:0000313" key="20">
    <source>
        <dbReference type="Proteomes" id="UP000887561"/>
    </source>
</evidence>
<comment type="catalytic activity">
    <reaction evidence="1">
        <text>a myo-inositol phosphate + H2O = myo-inositol + phosphate</text>
        <dbReference type="Rhea" id="RHEA:24056"/>
        <dbReference type="ChEBI" id="CHEBI:15377"/>
        <dbReference type="ChEBI" id="CHEBI:17268"/>
        <dbReference type="ChEBI" id="CHEBI:43474"/>
        <dbReference type="ChEBI" id="CHEBI:84139"/>
        <dbReference type="EC" id="3.1.3.25"/>
    </reaction>
</comment>
<evidence type="ECO:0000256" key="17">
    <source>
        <dbReference type="ARBA" id="ARBA00044519"/>
    </source>
</evidence>
<evidence type="ECO:0000256" key="9">
    <source>
        <dbReference type="ARBA" id="ARBA00022723"/>
    </source>
</evidence>
<comment type="subcellular location">
    <subcellularLocation>
        <location evidence="3">Membrane</location>
        <topology evidence="3">Single-pass membrane protein</topology>
    </subcellularLocation>
</comment>
<dbReference type="PANTHER" id="PTHR43028:SF4">
    <property type="entry name" value="INOSITOL MONOPHOSPHATASE 3"/>
    <property type="match status" value="1"/>
</dbReference>
<dbReference type="InterPro" id="IPR020583">
    <property type="entry name" value="Inositol_monoP_metal-BS"/>
</dbReference>
<name>A0A915N5T7_MELJA</name>
<dbReference type="EC" id="3.1.3.57" evidence="17"/>
<evidence type="ECO:0000256" key="18">
    <source>
        <dbReference type="PIRSR" id="PIRSR600760-2"/>
    </source>
</evidence>
<evidence type="ECO:0000256" key="13">
    <source>
        <dbReference type="ARBA" id="ARBA00023136"/>
    </source>
</evidence>
<keyword evidence="7" id="KW-0452">Lithium</keyword>
<evidence type="ECO:0000256" key="3">
    <source>
        <dbReference type="ARBA" id="ARBA00004167"/>
    </source>
</evidence>
<reference evidence="21" key="1">
    <citation type="submission" date="2022-11" db="UniProtKB">
        <authorList>
            <consortium name="WormBaseParasite"/>
        </authorList>
    </citation>
    <scope>IDENTIFICATION</scope>
</reference>
<keyword evidence="12" id="KW-1133">Transmembrane helix</keyword>
<protein>
    <recommendedName>
        <fullName evidence="14">Myo-inositol monophosphatase A3</fullName>
        <ecNumber evidence="6">3.1.3.25</ecNumber>
        <ecNumber evidence="17">3.1.3.57</ecNumber>
    </recommendedName>
</protein>
<comment type="catalytic activity">
    <reaction evidence="16">
        <text>1D-myo-inositol 1,4-bisphosphate + H2O = 1D-myo-inositol 4-phosphate + phosphate</text>
        <dbReference type="Rhea" id="RHEA:15553"/>
        <dbReference type="ChEBI" id="CHEBI:15377"/>
        <dbReference type="ChEBI" id="CHEBI:43474"/>
        <dbReference type="ChEBI" id="CHEBI:58282"/>
        <dbReference type="ChEBI" id="CHEBI:58469"/>
        <dbReference type="EC" id="3.1.3.57"/>
    </reaction>
    <physiologicalReaction direction="left-to-right" evidence="16">
        <dbReference type="Rhea" id="RHEA:15554"/>
    </physiologicalReaction>
</comment>
<comment type="catalytic activity">
    <reaction evidence="15">
        <text>1D-myo-inositol 1,3,4-trisphosphate + H2O = 1D-myo-inositol 3,4-bisphosphate + phosphate</text>
        <dbReference type="Rhea" id="RHEA:70319"/>
        <dbReference type="ChEBI" id="CHEBI:15377"/>
        <dbReference type="ChEBI" id="CHEBI:43474"/>
        <dbReference type="ChEBI" id="CHEBI:58414"/>
        <dbReference type="ChEBI" id="CHEBI:83241"/>
    </reaction>
    <physiologicalReaction direction="left-to-right" evidence="15">
        <dbReference type="Rhea" id="RHEA:70320"/>
    </physiologicalReaction>
</comment>
<evidence type="ECO:0000256" key="15">
    <source>
        <dbReference type="ARBA" id="ARBA00044465"/>
    </source>
</evidence>
<dbReference type="InterPro" id="IPR050725">
    <property type="entry name" value="CysQ/Inositol_MonoPase"/>
</dbReference>
<feature type="compositionally biased region" description="Polar residues" evidence="19">
    <location>
        <begin position="318"/>
        <end position="338"/>
    </location>
</feature>
<keyword evidence="11 18" id="KW-0460">Magnesium</keyword>
<evidence type="ECO:0000256" key="4">
    <source>
        <dbReference type="ARBA" id="ARBA00005152"/>
    </source>
</evidence>
<dbReference type="Pfam" id="PF00459">
    <property type="entry name" value="Inositol_P"/>
    <property type="match status" value="1"/>
</dbReference>
<comment type="pathway">
    <text evidence="4">Polyol metabolism; myo-inositol biosynthesis; myo-inositol from D-glucose 6-phosphate: step 2/2.</text>
</comment>
<dbReference type="GO" id="GO:0012505">
    <property type="term" value="C:endomembrane system"/>
    <property type="evidence" value="ECO:0007669"/>
    <property type="project" value="TreeGrafter"/>
</dbReference>
<evidence type="ECO:0000313" key="21">
    <source>
        <dbReference type="WBParaSite" id="scaffold7129_cov245.g11686"/>
    </source>
</evidence>
<keyword evidence="10" id="KW-0378">Hydrolase</keyword>
<dbReference type="FunFam" id="3.30.540.10:FF:000012">
    <property type="entry name" value="Blast:Putative inositol monophosphatase 3"/>
    <property type="match status" value="1"/>
</dbReference>
<dbReference type="PANTHER" id="PTHR43028">
    <property type="entry name" value="3'(2'),5'-BISPHOSPHATE NUCLEOTIDASE 1"/>
    <property type="match status" value="1"/>
</dbReference>
<feature type="binding site" evidence="18">
    <location>
        <position position="120"/>
    </location>
    <ligand>
        <name>Mg(2+)</name>
        <dbReference type="ChEBI" id="CHEBI:18420"/>
        <label>1</label>
        <note>catalytic</note>
    </ligand>
</feature>
<evidence type="ECO:0000256" key="16">
    <source>
        <dbReference type="ARBA" id="ARBA00044478"/>
    </source>
</evidence>
<dbReference type="Gene3D" id="3.40.190.80">
    <property type="match status" value="1"/>
</dbReference>
<dbReference type="WBParaSite" id="scaffold7129_cov245.g11686">
    <property type="protein sequence ID" value="scaffold7129_cov245.g11686"/>
    <property type="gene ID" value="scaffold7129_cov245.g11686"/>
</dbReference>
<dbReference type="AlphaFoldDB" id="A0A915N5T7"/>
<evidence type="ECO:0000256" key="19">
    <source>
        <dbReference type="SAM" id="MobiDB-lite"/>
    </source>
</evidence>
<feature type="binding site" evidence="18">
    <location>
        <position position="117"/>
    </location>
    <ligand>
        <name>Mg(2+)</name>
        <dbReference type="ChEBI" id="CHEBI:18420"/>
        <label>1</label>
        <note>catalytic</note>
    </ligand>
</feature>
<feature type="binding site" evidence="18">
    <location>
        <position position="247"/>
    </location>
    <ligand>
        <name>Mg(2+)</name>
        <dbReference type="ChEBI" id="CHEBI:18420"/>
        <label>1</label>
        <note>catalytic</note>
    </ligand>
</feature>
<dbReference type="EC" id="3.1.3.25" evidence="6"/>
<keyword evidence="9 18" id="KW-0479">Metal-binding</keyword>
<evidence type="ECO:0000256" key="1">
    <source>
        <dbReference type="ARBA" id="ARBA00001033"/>
    </source>
</evidence>
<evidence type="ECO:0000256" key="7">
    <source>
        <dbReference type="ARBA" id="ARBA00022671"/>
    </source>
</evidence>
<dbReference type="GO" id="GO:0004441">
    <property type="term" value="F:inositol-1,4-bisphosphate 1-phosphatase activity"/>
    <property type="evidence" value="ECO:0007669"/>
    <property type="project" value="UniProtKB-EC"/>
</dbReference>
<organism evidence="20 21">
    <name type="scientific">Meloidogyne javanica</name>
    <name type="common">Root-knot nematode worm</name>
    <dbReference type="NCBI Taxonomy" id="6303"/>
    <lineage>
        <taxon>Eukaryota</taxon>
        <taxon>Metazoa</taxon>
        <taxon>Ecdysozoa</taxon>
        <taxon>Nematoda</taxon>
        <taxon>Chromadorea</taxon>
        <taxon>Rhabditida</taxon>
        <taxon>Tylenchina</taxon>
        <taxon>Tylenchomorpha</taxon>
        <taxon>Tylenchoidea</taxon>
        <taxon>Meloidogynidae</taxon>
        <taxon>Meloidogyninae</taxon>
        <taxon>Meloidogyne</taxon>
        <taxon>Meloidogyne incognita group</taxon>
    </lineage>
</organism>
<feature type="binding site" evidence="18">
    <location>
        <position position="70"/>
    </location>
    <ligand>
        <name>Mg(2+)</name>
        <dbReference type="ChEBI" id="CHEBI:18420"/>
        <label>1</label>
        <note>catalytic</note>
    </ligand>
</feature>
<dbReference type="GO" id="GO:0005737">
    <property type="term" value="C:cytoplasm"/>
    <property type="evidence" value="ECO:0007669"/>
    <property type="project" value="UniProtKB-ARBA"/>
</dbReference>
<dbReference type="GO" id="GO:0008254">
    <property type="term" value="F:3'-nucleotidase activity"/>
    <property type="evidence" value="ECO:0007669"/>
    <property type="project" value="TreeGrafter"/>
</dbReference>
<dbReference type="GO" id="GO:0046872">
    <property type="term" value="F:metal ion binding"/>
    <property type="evidence" value="ECO:0007669"/>
    <property type="project" value="UniProtKB-KW"/>
</dbReference>
<proteinExistence type="inferred from homology"/>
<evidence type="ECO:0000256" key="8">
    <source>
        <dbReference type="ARBA" id="ARBA00022692"/>
    </source>
</evidence>
<keyword evidence="20" id="KW-1185">Reference proteome</keyword>
<sequence length="408" mass="46398">MGGSAISRIYSENNNVKMQIYEKQERMDVGRAELLTRADLISNALMLELLRRFPLLKYDFRNVYFEVITEEKFAKINNREMDRYRADNYELWMGLRELISSMPSWRIPLGRIVIWIDPLDGTQEFTERLTEYVTVMACITIDGKPFVGAIHSPFNNETILGMVDHGVFSSKDGKLLEGNYHTKKQNHKVLISRSHAGNISLKIEEAFIVENLRYTVEPAGGTGYKTLRLIRQTADLYVHSTAIKKWDICACDAIAKAAGGALLSLVDGLPIDYSVKLKNNVNIGERIQFDPVHKGGILMALDAPYSFYEPEGDEVEISNRNQNPPSNDITRRQPNITEPNEDETELNKSKNQRLGSNVIKFRPFGILEPQSARIARKNIQSIIPLLCDAANIRYKVLALDKEMNRLSD</sequence>
<dbReference type="PROSITE" id="PS00629">
    <property type="entry name" value="IMP_1"/>
    <property type="match status" value="1"/>
</dbReference>
<dbReference type="Proteomes" id="UP000887561">
    <property type="component" value="Unplaced"/>
</dbReference>
<dbReference type="GO" id="GO:0052834">
    <property type="term" value="F:inositol monophosphate phosphatase activity"/>
    <property type="evidence" value="ECO:0007669"/>
    <property type="project" value="UniProtKB-EC"/>
</dbReference>
<comment type="similarity">
    <text evidence="5">Belongs to the inositol monophosphatase superfamily.</text>
</comment>
<dbReference type="Gene3D" id="3.30.540.10">
    <property type="entry name" value="Fructose-1,6-Bisphosphatase, subunit A, domain 1"/>
    <property type="match status" value="1"/>
</dbReference>
<feature type="region of interest" description="Disordered" evidence="19">
    <location>
        <begin position="312"/>
        <end position="351"/>
    </location>
</feature>
<evidence type="ECO:0000256" key="6">
    <source>
        <dbReference type="ARBA" id="ARBA00013106"/>
    </source>
</evidence>
<evidence type="ECO:0000256" key="2">
    <source>
        <dbReference type="ARBA" id="ARBA00001946"/>
    </source>
</evidence>
<dbReference type="SUPFAM" id="SSF56655">
    <property type="entry name" value="Carbohydrate phosphatase"/>
    <property type="match status" value="1"/>
</dbReference>
<feature type="binding site" evidence="18">
    <location>
        <position position="119"/>
    </location>
    <ligand>
        <name>Mg(2+)</name>
        <dbReference type="ChEBI" id="CHEBI:18420"/>
        <label>1</label>
        <note>catalytic</note>
    </ligand>
</feature>
<dbReference type="InterPro" id="IPR000760">
    <property type="entry name" value="Inositol_monophosphatase-like"/>
</dbReference>
<comment type="cofactor">
    <cofactor evidence="2 18">
        <name>Mg(2+)</name>
        <dbReference type="ChEBI" id="CHEBI:18420"/>
    </cofactor>
</comment>
<evidence type="ECO:0000256" key="12">
    <source>
        <dbReference type="ARBA" id="ARBA00022989"/>
    </source>
</evidence>
<accession>A0A915N5T7</accession>